<dbReference type="EMBL" id="QVQW01000001">
    <property type="protein sequence ID" value="RKU49579.1"/>
    <property type="molecule type" value="Genomic_DNA"/>
</dbReference>
<dbReference type="STRING" id="177199.A0A420YNU7"/>
<dbReference type="OrthoDB" id="5347061at2759"/>
<dbReference type="Proteomes" id="UP000275385">
    <property type="component" value="Unassembled WGS sequence"/>
</dbReference>
<feature type="domain" description="Heterokaryon incompatibility" evidence="1">
    <location>
        <begin position="128"/>
        <end position="287"/>
    </location>
</feature>
<gene>
    <name evidence="2" type="ORF">DL546_009413</name>
</gene>
<organism evidence="2 3">
    <name type="scientific">Coniochaeta pulveracea</name>
    <dbReference type="NCBI Taxonomy" id="177199"/>
    <lineage>
        <taxon>Eukaryota</taxon>
        <taxon>Fungi</taxon>
        <taxon>Dikarya</taxon>
        <taxon>Ascomycota</taxon>
        <taxon>Pezizomycotina</taxon>
        <taxon>Sordariomycetes</taxon>
        <taxon>Sordariomycetidae</taxon>
        <taxon>Coniochaetales</taxon>
        <taxon>Coniochaetaceae</taxon>
        <taxon>Coniochaeta</taxon>
    </lineage>
</organism>
<name>A0A420YNU7_9PEZI</name>
<evidence type="ECO:0000259" key="1">
    <source>
        <dbReference type="Pfam" id="PF06985"/>
    </source>
</evidence>
<evidence type="ECO:0000313" key="2">
    <source>
        <dbReference type="EMBL" id="RKU49579.1"/>
    </source>
</evidence>
<dbReference type="PANTHER" id="PTHR33112:SF16">
    <property type="entry name" value="HETEROKARYON INCOMPATIBILITY DOMAIN-CONTAINING PROTEIN"/>
    <property type="match status" value="1"/>
</dbReference>
<keyword evidence="3" id="KW-1185">Reference proteome</keyword>
<proteinExistence type="predicted"/>
<dbReference type="AlphaFoldDB" id="A0A420YNU7"/>
<protein>
    <recommendedName>
        <fullName evidence="1">Heterokaryon incompatibility domain-containing protein</fullName>
    </recommendedName>
</protein>
<comment type="caution">
    <text evidence="2">The sequence shown here is derived from an EMBL/GenBank/DDBJ whole genome shotgun (WGS) entry which is preliminary data.</text>
</comment>
<dbReference type="PANTHER" id="PTHR33112">
    <property type="entry name" value="DOMAIN PROTEIN, PUTATIVE-RELATED"/>
    <property type="match status" value="1"/>
</dbReference>
<dbReference type="Pfam" id="PF06985">
    <property type="entry name" value="HET"/>
    <property type="match status" value="1"/>
</dbReference>
<evidence type="ECO:0000313" key="3">
    <source>
        <dbReference type="Proteomes" id="UP000275385"/>
    </source>
</evidence>
<dbReference type="InterPro" id="IPR010730">
    <property type="entry name" value="HET"/>
</dbReference>
<reference evidence="2 3" key="1">
    <citation type="submission" date="2018-08" db="EMBL/GenBank/DDBJ databases">
        <title>Draft genome of the lignicolous fungus Coniochaeta pulveracea.</title>
        <authorList>
            <person name="Borstlap C.J."/>
            <person name="De Witt R.N."/>
            <person name="Botha A."/>
            <person name="Volschenk H."/>
        </authorList>
    </citation>
    <scope>NUCLEOTIDE SEQUENCE [LARGE SCALE GENOMIC DNA]</scope>
    <source>
        <strain evidence="2 3">CAB683</strain>
    </source>
</reference>
<accession>A0A420YNU7</accession>
<sequence>MLRALSAGSSSVPVPEAPPKMYSARDLPEEFALSRLYVTVDDDLDAEVNNYVCDKAAESGGSESCLAEAREWLRDCLENHTACRTALSRHRFSDTDETTQLPARVIDVGSAPDFRPFLVETQGKLGRYVALSYCWEPLDAENPRITLLRENKEALKKDLPLDGLPPTIQDSIDFTRRLGLQYVWIDRLCIVQNDPDDWAVQANLMCNIYEGALVTLVAMASETTEHGLYFPRVLRPSVRIPCATKERTIGTMNVTYPGNNGAVIIGRTFSKEVRNSRWASRGWTFQEGLLSRRQIYFGQHQLFWECQKTACDEIGLPTYADSLSASLRDIVDDKWRTKSTKWLSSVSSPSPNGAVASTVSAFVLEHLRYWRECILIFQARELTVKSDKPMAMKGIARAIQGSLGWADMTYSFGVFSKAAYFGLLWNPRGALVRPQQPRAPSWSWMAYDGQLEIPGPNERNPDSNLLRDCAFISEVPPTVGCFTDFLSNASDPVCLKVTGPMVALTLHSGVHPAAAAADIQEWTQWSSDATDRLLFKTQSRLHGTAKRKFTHFWPPEFIKLAGLIADAPGFRLDEYFSSHQNLYTLTDGRKKLCGCVMFDFDGERLMGSAFSFLVVSQDVDLFSIRVRRRRRVYYLLALEQIATGDSHPPVYRRVGVAQTVFVEDIGSPLHEWWTMQEILIV</sequence>